<reference evidence="3 4" key="1">
    <citation type="submission" date="2021-03" db="EMBL/GenBank/DDBJ databases">
        <title>Sequencing the genomes of 1000 actinobacteria strains.</title>
        <authorList>
            <person name="Klenk H.-P."/>
        </authorList>
    </citation>
    <scope>NUCLEOTIDE SEQUENCE [LARGE SCALE GENOMIC DNA]</scope>
    <source>
        <strain evidence="3 4">DSM 45510</strain>
    </source>
</reference>
<dbReference type="RefSeq" id="WP_209668299.1">
    <property type="nucleotide sequence ID" value="NZ_JAGGMS010000001.1"/>
</dbReference>
<organism evidence="3 4">
    <name type="scientific">Amycolatopsis magusensis</name>
    <dbReference type="NCBI Taxonomy" id="882444"/>
    <lineage>
        <taxon>Bacteria</taxon>
        <taxon>Bacillati</taxon>
        <taxon>Actinomycetota</taxon>
        <taxon>Actinomycetes</taxon>
        <taxon>Pseudonocardiales</taxon>
        <taxon>Pseudonocardiaceae</taxon>
        <taxon>Amycolatopsis</taxon>
    </lineage>
</organism>
<evidence type="ECO:0000313" key="4">
    <source>
        <dbReference type="Proteomes" id="UP000741013"/>
    </source>
</evidence>
<keyword evidence="4" id="KW-1185">Reference proteome</keyword>
<gene>
    <name evidence="3" type="ORF">JOM49_006933</name>
</gene>
<evidence type="ECO:0000256" key="2">
    <source>
        <dbReference type="SAM" id="Phobius"/>
    </source>
</evidence>
<feature type="region of interest" description="Disordered" evidence="1">
    <location>
        <begin position="125"/>
        <end position="149"/>
    </location>
</feature>
<feature type="transmembrane region" description="Helical" evidence="2">
    <location>
        <begin position="69"/>
        <end position="90"/>
    </location>
</feature>
<keyword evidence="2" id="KW-0812">Transmembrane</keyword>
<keyword evidence="2" id="KW-1133">Transmembrane helix</keyword>
<sequence length="149" mass="16380">MTRGGTEMRVAVVEDSHGYRYVLPQLHNDNVGIFDAELHMVRQIWLHRRGENWVDRPVPPRAVGKAAEAALAVFFGVGGAFAAVGVTFLVLPPLDDNAQRMVSLLALVFGGWVGSAVTRHLVDRRNHRTPVRSRPVGKRARRAAPRSAG</sequence>
<accession>A0ABS4Q149</accession>
<name>A0ABS4Q149_9PSEU</name>
<dbReference type="EMBL" id="JAGGMS010000001">
    <property type="protein sequence ID" value="MBP2185407.1"/>
    <property type="molecule type" value="Genomic_DNA"/>
</dbReference>
<feature type="transmembrane region" description="Helical" evidence="2">
    <location>
        <begin position="102"/>
        <end position="122"/>
    </location>
</feature>
<protein>
    <submittedName>
        <fullName evidence="3">Uncharacterized protein</fullName>
    </submittedName>
</protein>
<evidence type="ECO:0000256" key="1">
    <source>
        <dbReference type="SAM" id="MobiDB-lite"/>
    </source>
</evidence>
<evidence type="ECO:0000313" key="3">
    <source>
        <dbReference type="EMBL" id="MBP2185407.1"/>
    </source>
</evidence>
<keyword evidence="2" id="KW-0472">Membrane</keyword>
<comment type="caution">
    <text evidence="3">The sequence shown here is derived from an EMBL/GenBank/DDBJ whole genome shotgun (WGS) entry which is preliminary data.</text>
</comment>
<proteinExistence type="predicted"/>
<dbReference type="Proteomes" id="UP000741013">
    <property type="component" value="Unassembled WGS sequence"/>
</dbReference>